<dbReference type="EMBL" id="JABBWD010000054">
    <property type="protein sequence ID" value="KAG1772221.1"/>
    <property type="molecule type" value="Genomic_DNA"/>
</dbReference>
<sequence length="194" mass="21415">MSTGLCQQGPDQDETEEATNVQAEYDSIFTCKCAGQWLRAGVQHLISKYCPMSNRSSAIGCLAEIIAGMKAPLMSSTEPLMDLFCRALSDPELEVQSNACFSIGPLVEHSEINISLPYMRVLSVVRLPFEVSPIDPSVNSMQRTTLLASLPVSSFTTLLPPLWIRSFPALIGSLILKTDYLENRSVFHAIFHLF</sequence>
<protein>
    <submittedName>
        <fullName evidence="1">Uncharacterized protein</fullName>
    </submittedName>
</protein>
<dbReference type="AlphaFoldDB" id="A0A9P6ZMG9"/>
<keyword evidence="2" id="KW-1185">Reference proteome</keyword>
<dbReference type="Proteomes" id="UP000714275">
    <property type="component" value="Unassembled WGS sequence"/>
</dbReference>
<accession>A0A9P6ZMG9</accession>
<proteinExistence type="predicted"/>
<evidence type="ECO:0000313" key="1">
    <source>
        <dbReference type="EMBL" id="KAG1772221.1"/>
    </source>
</evidence>
<evidence type="ECO:0000313" key="2">
    <source>
        <dbReference type="Proteomes" id="UP000714275"/>
    </source>
</evidence>
<name>A0A9P6ZMG9_9AGAM</name>
<dbReference type="SUPFAM" id="SSF48371">
    <property type="entry name" value="ARM repeat"/>
    <property type="match status" value="1"/>
</dbReference>
<organism evidence="1 2">
    <name type="scientific">Suillus placidus</name>
    <dbReference type="NCBI Taxonomy" id="48579"/>
    <lineage>
        <taxon>Eukaryota</taxon>
        <taxon>Fungi</taxon>
        <taxon>Dikarya</taxon>
        <taxon>Basidiomycota</taxon>
        <taxon>Agaricomycotina</taxon>
        <taxon>Agaricomycetes</taxon>
        <taxon>Agaricomycetidae</taxon>
        <taxon>Boletales</taxon>
        <taxon>Suillineae</taxon>
        <taxon>Suillaceae</taxon>
        <taxon>Suillus</taxon>
    </lineage>
</organism>
<reference evidence="1" key="1">
    <citation type="journal article" date="2020" name="New Phytol.">
        <title>Comparative genomics reveals dynamic genome evolution in host specialist ectomycorrhizal fungi.</title>
        <authorList>
            <person name="Lofgren L.A."/>
            <person name="Nguyen N.H."/>
            <person name="Vilgalys R."/>
            <person name="Ruytinx J."/>
            <person name="Liao H.L."/>
            <person name="Branco S."/>
            <person name="Kuo A."/>
            <person name="LaButti K."/>
            <person name="Lipzen A."/>
            <person name="Andreopoulos W."/>
            <person name="Pangilinan J."/>
            <person name="Riley R."/>
            <person name="Hundley H."/>
            <person name="Na H."/>
            <person name="Barry K."/>
            <person name="Grigoriev I.V."/>
            <person name="Stajich J.E."/>
            <person name="Kennedy P.G."/>
        </authorList>
    </citation>
    <scope>NUCLEOTIDE SEQUENCE</scope>
    <source>
        <strain evidence="1">DOB743</strain>
    </source>
</reference>
<gene>
    <name evidence="1" type="ORF">EV702DRAFT_1201613</name>
</gene>
<dbReference type="InterPro" id="IPR016024">
    <property type="entry name" value="ARM-type_fold"/>
</dbReference>
<dbReference type="OrthoDB" id="7862313at2759"/>
<dbReference type="InterPro" id="IPR011989">
    <property type="entry name" value="ARM-like"/>
</dbReference>
<comment type="caution">
    <text evidence="1">The sequence shown here is derived from an EMBL/GenBank/DDBJ whole genome shotgun (WGS) entry which is preliminary data.</text>
</comment>
<dbReference type="Gene3D" id="1.25.10.10">
    <property type="entry name" value="Leucine-rich Repeat Variant"/>
    <property type="match status" value="1"/>
</dbReference>